<dbReference type="PANTHER" id="PTHR47372">
    <property type="entry name" value="DAUER UP-REGULATED-RELATED"/>
    <property type="match status" value="1"/>
</dbReference>
<keyword evidence="3" id="KW-1185">Reference proteome</keyword>
<name>A0A8S1HT12_9PELO</name>
<organism evidence="2 3">
    <name type="scientific">Caenorhabditis auriculariae</name>
    <dbReference type="NCBI Taxonomy" id="2777116"/>
    <lineage>
        <taxon>Eukaryota</taxon>
        <taxon>Metazoa</taxon>
        <taxon>Ecdysozoa</taxon>
        <taxon>Nematoda</taxon>
        <taxon>Chromadorea</taxon>
        <taxon>Rhabditida</taxon>
        <taxon>Rhabditina</taxon>
        <taxon>Rhabditomorpha</taxon>
        <taxon>Rhabditoidea</taxon>
        <taxon>Rhabditidae</taxon>
        <taxon>Peloderinae</taxon>
        <taxon>Caenorhabditis</taxon>
    </lineage>
</organism>
<protein>
    <submittedName>
        <fullName evidence="2">Uncharacterized protein</fullName>
    </submittedName>
</protein>
<dbReference type="PANTHER" id="PTHR47372:SF11">
    <property type="entry name" value="RE19971P"/>
    <property type="match status" value="1"/>
</dbReference>
<feature type="region of interest" description="Disordered" evidence="1">
    <location>
        <begin position="214"/>
        <end position="264"/>
    </location>
</feature>
<dbReference type="OrthoDB" id="7489153at2759"/>
<feature type="compositionally biased region" description="Basic and acidic residues" evidence="1">
    <location>
        <begin position="214"/>
        <end position="227"/>
    </location>
</feature>
<dbReference type="SUPFAM" id="SSF58113">
    <property type="entry name" value="Apolipoprotein A-I"/>
    <property type="match status" value="1"/>
</dbReference>
<dbReference type="Gene3D" id="1.20.120.20">
    <property type="entry name" value="Apolipoprotein"/>
    <property type="match status" value="1"/>
</dbReference>
<gene>
    <name evidence="2" type="ORF">CAUJ_LOCUS14416</name>
</gene>
<evidence type="ECO:0000313" key="2">
    <source>
        <dbReference type="EMBL" id="CAD6198510.1"/>
    </source>
</evidence>
<dbReference type="Proteomes" id="UP000835052">
    <property type="component" value="Unassembled WGS sequence"/>
</dbReference>
<evidence type="ECO:0000256" key="1">
    <source>
        <dbReference type="SAM" id="MobiDB-lite"/>
    </source>
</evidence>
<dbReference type="AlphaFoldDB" id="A0A8S1HT12"/>
<dbReference type="EMBL" id="CAJGYM010000128">
    <property type="protein sequence ID" value="CAD6198510.1"/>
    <property type="molecule type" value="Genomic_DNA"/>
</dbReference>
<sequence>MNSCLVRYDAQAWTRVSCICQCSMTNELRENLSEALGSLKEKVAEQWEVMTGVEAPKDELNAQENYENLSGSDQQNVEKSLKMLSRTQFIASNTSRVYFQNAQRMAGTDKGVIGSAVDKTIELAREAKHKIQDSINAVTGEPRAEDQARYKTKDAVDAAADKAKELRDKASDTWQDLKDKASEKIDHAQDMMKDSKHKADCKVEGLKREASQKWEELKHTAEQEKQHVGQKYDQVSRDAERKIDNARDQAGEKLKQAGRDIQKH</sequence>
<comment type="caution">
    <text evidence="2">The sequence shown here is derived from an EMBL/GenBank/DDBJ whole genome shotgun (WGS) entry which is preliminary data.</text>
</comment>
<feature type="compositionally biased region" description="Basic and acidic residues" evidence="1">
    <location>
        <begin position="234"/>
        <end position="264"/>
    </location>
</feature>
<accession>A0A8S1HT12</accession>
<proteinExistence type="predicted"/>
<reference evidence="2" key="1">
    <citation type="submission" date="2020-10" db="EMBL/GenBank/DDBJ databases">
        <authorList>
            <person name="Kikuchi T."/>
        </authorList>
    </citation>
    <scope>NUCLEOTIDE SEQUENCE</scope>
    <source>
        <strain evidence="2">NKZ352</strain>
    </source>
</reference>
<evidence type="ECO:0000313" key="3">
    <source>
        <dbReference type="Proteomes" id="UP000835052"/>
    </source>
</evidence>